<gene>
    <name evidence="1" type="ORF">EV182_001420</name>
</gene>
<proteinExistence type="predicted"/>
<dbReference type="EMBL" id="JAMZIH010000203">
    <property type="protein sequence ID" value="KAJ1679741.1"/>
    <property type="molecule type" value="Genomic_DNA"/>
</dbReference>
<protein>
    <submittedName>
        <fullName evidence="1">Uncharacterized protein</fullName>
    </submittedName>
</protein>
<evidence type="ECO:0000313" key="2">
    <source>
        <dbReference type="Proteomes" id="UP001145114"/>
    </source>
</evidence>
<sequence>RIEVQAQRTLDQDSDALSDDELLAEFDDDPEFERLREARLQQLKDGMLKVRELRAQHHGEYTEILEEKEMVLLPTKSTQPIIAHFYHKDFERCKIMDSHLEKLAPHHFMTRFVKANVERMPFLVDKFGIRILPCVLMFSDSKIVDRLVGFEELGNVDDFKTERLERRLAEKGIIKLSEEQYSTSIDQRRNVFGRTGTTNETRGPSDSDGYESY</sequence>
<organism evidence="1 2">
    <name type="scientific">Spiromyces aspiralis</name>
    <dbReference type="NCBI Taxonomy" id="68401"/>
    <lineage>
        <taxon>Eukaryota</taxon>
        <taxon>Fungi</taxon>
        <taxon>Fungi incertae sedis</taxon>
        <taxon>Zoopagomycota</taxon>
        <taxon>Kickxellomycotina</taxon>
        <taxon>Kickxellomycetes</taxon>
        <taxon>Kickxellales</taxon>
        <taxon>Kickxellaceae</taxon>
        <taxon>Spiromyces</taxon>
    </lineage>
</organism>
<accession>A0ACC1HVQ5</accession>
<feature type="non-terminal residue" evidence="1">
    <location>
        <position position="1"/>
    </location>
</feature>
<comment type="caution">
    <text evidence="1">The sequence shown here is derived from an EMBL/GenBank/DDBJ whole genome shotgun (WGS) entry which is preliminary data.</text>
</comment>
<keyword evidence="2" id="KW-1185">Reference proteome</keyword>
<dbReference type="Proteomes" id="UP001145114">
    <property type="component" value="Unassembled WGS sequence"/>
</dbReference>
<evidence type="ECO:0000313" key="1">
    <source>
        <dbReference type="EMBL" id="KAJ1679741.1"/>
    </source>
</evidence>
<reference evidence="1" key="1">
    <citation type="submission" date="2022-06" db="EMBL/GenBank/DDBJ databases">
        <title>Phylogenomic reconstructions and comparative analyses of Kickxellomycotina fungi.</title>
        <authorList>
            <person name="Reynolds N.K."/>
            <person name="Stajich J.E."/>
            <person name="Barry K."/>
            <person name="Grigoriev I.V."/>
            <person name="Crous P."/>
            <person name="Smith M.E."/>
        </authorList>
    </citation>
    <scope>NUCLEOTIDE SEQUENCE</scope>
    <source>
        <strain evidence="1">RSA 2271</strain>
    </source>
</reference>
<name>A0ACC1HVQ5_9FUNG</name>